<dbReference type="CDD" id="cd16380">
    <property type="entry name" value="YitT_C"/>
    <property type="match status" value="1"/>
</dbReference>
<feature type="transmembrane region" description="Helical" evidence="6">
    <location>
        <begin position="90"/>
        <end position="109"/>
    </location>
</feature>
<feature type="transmembrane region" description="Helical" evidence="6">
    <location>
        <begin position="58"/>
        <end position="78"/>
    </location>
</feature>
<feature type="transmembrane region" description="Helical" evidence="6">
    <location>
        <begin position="157"/>
        <end position="176"/>
    </location>
</feature>
<accession>A0A1H9U0H8</accession>
<keyword evidence="9" id="KW-1185">Reference proteome</keyword>
<keyword evidence="2" id="KW-1003">Cell membrane</keyword>
<dbReference type="PIRSF" id="PIRSF006483">
    <property type="entry name" value="Membrane_protein_YitT"/>
    <property type="match status" value="1"/>
</dbReference>
<evidence type="ECO:0000313" key="8">
    <source>
        <dbReference type="EMBL" id="SES02782.1"/>
    </source>
</evidence>
<dbReference type="InterPro" id="IPR019264">
    <property type="entry name" value="DUF2179"/>
</dbReference>
<dbReference type="InterPro" id="IPR015867">
    <property type="entry name" value="N-reg_PII/ATP_PRibTrfase_C"/>
</dbReference>
<feature type="transmembrane region" description="Helical" evidence="6">
    <location>
        <begin position="12"/>
        <end position="38"/>
    </location>
</feature>
<evidence type="ECO:0000256" key="4">
    <source>
        <dbReference type="ARBA" id="ARBA00022989"/>
    </source>
</evidence>
<organism evidence="8 9">
    <name type="scientific">Isobaculum melis</name>
    <dbReference type="NCBI Taxonomy" id="142588"/>
    <lineage>
        <taxon>Bacteria</taxon>
        <taxon>Bacillati</taxon>
        <taxon>Bacillota</taxon>
        <taxon>Bacilli</taxon>
        <taxon>Lactobacillales</taxon>
        <taxon>Carnobacteriaceae</taxon>
        <taxon>Isobaculum</taxon>
    </lineage>
</organism>
<dbReference type="STRING" id="142588.SAMN04488559_11912"/>
<keyword evidence="5 6" id="KW-0472">Membrane</keyword>
<dbReference type="RefSeq" id="WP_092653569.1">
    <property type="nucleotide sequence ID" value="NZ_FOHA01000019.1"/>
</dbReference>
<dbReference type="Pfam" id="PF02588">
    <property type="entry name" value="YitT_membrane"/>
    <property type="match status" value="1"/>
</dbReference>
<dbReference type="InterPro" id="IPR003740">
    <property type="entry name" value="YitT"/>
</dbReference>
<sequence length="290" mass="31575">MKQKGKLLNKVATKVFATICYGGLAGIGINCFLTPAHVYSSGVNGLAQLLSAVTGDYLHFNTEISLWVLLINLPLIYLSWKKLGHYFTMYTLLAVISASVAIQLIPSIQITTNPLLAAIFGGGLIGAGVGLCLRYGFSTGGTDIIALFVHKKTGQTVGQLGLALNAFILVMAGFMYGWEMALYSLVAIFANTKMIDTFYIQQHKVTITIFTKVADEVVEALLEQSVHGITITRDVYGGYTNEEMCSVVTVVSKYDLFFVKKIIMDADPKAFINIQQTAEIVGRFADVKMV</sequence>
<feature type="transmembrane region" description="Helical" evidence="6">
    <location>
        <begin position="115"/>
        <end position="137"/>
    </location>
</feature>
<dbReference type="EMBL" id="FOHA01000019">
    <property type="protein sequence ID" value="SES02782.1"/>
    <property type="molecule type" value="Genomic_DNA"/>
</dbReference>
<keyword evidence="3 6" id="KW-0812">Transmembrane</keyword>
<protein>
    <submittedName>
        <fullName evidence="8">Uncharacterized membrane-anchored protein YitT, contains DUF161 and DUF2179 domains</fullName>
    </submittedName>
</protein>
<evidence type="ECO:0000256" key="2">
    <source>
        <dbReference type="ARBA" id="ARBA00022475"/>
    </source>
</evidence>
<feature type="domain" description="DUF2179" evidence="7">
    <location>
        <begin position="227"/>
        <end position="282"/>
    </location>
</feature>
<dbReference type="Proteomes" id="UP000198948">
    <property type="component" value="Unassembled WGS sequence"/>
</dbReference>
<name>A0A1H9U0H8_9LACT</name>
<dbReference type="PANTHER" id="PTHR33545:SF5">
    <property type="entry name" value="UPF0750 MEMBRANE PROTEIN YITT"/>
    <property type="match status" value="1"/>
</dbReference>
<dbReference type="Gene3D" id="3.30.70.120">
    <property type="match status" value="1"/>
</dbReference>
<reference evidence="8 9" key="1">
    <citation type="submission" date="2016-10" db="EMBL/GenBank/DDBJ databases">
        <authorList>
            <person name="de Groot N.N."/>
        </authorList>
    </citation>
    <scope>NUCLEOTIDE SEQUENCE [LARGE SCALE GENOMIC DNA]</scope>
    <source>
        <strain evidence="8 9">DSM 13760</strain>
    </source>
</reference>
<evidence type="ECO:0000256" key="1">
    <source>
        <dbReference type="ARBA" id="ARBA00004651"/>
    </source>
</evidence>
<evidence type="ECO:0000256" key="3">
    <source>
        <dbReference type="ARBA" id="ARBA00022692"/>
    </source>
</evidence>
<dbReference type="PANTHER" id="PTHR33545">
    <property type="entry name" value="UPF0750 MEMBRANE PROTEIN YITT-RELATED"/>
    <property type="match status" value="1"/>
</dbReference>
<evidence type="ECO:0000313" key="9">
    <source>
        <dbReference type="Proteomes" id="UP000198948"/>
    </source>
</evidence>
<comment type="subcellular location">
    <subcellularLocation>
        <location evidence="1">Cell membrane</location>
        <topology evidence="1">Multi-pass membrane protein</topology>
    </subcellularLocation>
</comment>
<evidence type="ECO:0000256" key="5">
    <source>
        <dbReference type="ARBA" id="ARBA00023136"/>
    </source>
</evidence>
<proteinExistence type="predicted"/>
<dbReference type="OrthoDB" id="2417289at2"/>
<dbReference type="Pfam" id="PF10035">
    <property type="entry name" value="DUF2179"/>
    <property type="match status" value="1"/>
</dbReference>
<evidence type="ECO:0000256" key="6">
    <source>
        <dbReference type="SAM" id="Phobius"/>
    </source>
</evidence>
<dbReference type="InterPro" id="IPR051461">
    <property type="entry name" value="UPF0750_membrane"/>
</dbReference>
<dbReference type="GO" id="GO:0005886">
    <property type="term" value="C:plasma membrane"/>
    <property type="evidence" value="ECO:0007669"/>
    <property type="project" value="UniProtKB-SubCell"/>
</dbReference>
<keyword evidence="4 6" id="KW-1133">Transmembrane helix</keyword>
<evidence type="ECO:0000259" key="7">
    <source>
        <dbReference type="Pfam" id="PF10035"/>
    </source>
</evidence>
<gene>
    <name evidence="8" type="ORF">SAMN04488559_11912</name>
</gene>
<dbReference type="AlphaFoldDB" id="A0A1H9U0H8"/>